<protein>
    <recommendedName>
        <fullName evidence="8">Uridine kinase</fullName>
        <ecNumber evidence="8">2.7.1.48</ecNumber>
    </recommendedName>
</protein>
<dbReference type="EC" id="2.7.1.48" evidence="8"/>
<gene>
    <name evidence="12" type="primary">PLEST004400</name>
    <name evidence="12" type="ORF">PLESTB_000186300</name>
</gene>
<dbReference type="PANTHER" id="PTHR10285">
    <property type="entry name" value="URIDINE KINASE"/>
    <property type="match status" value="1"/>
</dbReference>
<comment type="similarity">
    <text evidence="4">In the C-terminal section; belongs to the UPRTase family.</text>
</comment>
<dbReference type="CDD" id="cd02023">
    <property type="entry name" value="UMPK"/>
    <property type="match status" value="1"/>
</dbReference>
<evidence type="ECO:0000259" key="11">
    <source>
        <dbReference type="Pfam" id="PF14681"/>
    </source>
</evidence>
<feature type="compositionally biased region" description="Polar residues" evidence="9">
    <location>
        <begin position="35"/>
        <end position="45"/>
    </location>
</feature>
<organism evidence="12 13">
    <name type="scientific">Pleodorina starrii</name>
    <dbReference type="NCBI Taxonomy" id="330485"/>
    <lineage>
        <taxon>Eukaryota</taxon>
        <taxon>Viridiplantae</taxon>
        <taxon>Chlorophyta</taxon>
        <taxon>core chlorophytes</taxon>
        <taxon>Chlorophyceae</taxon>
        <taxon>CS clade</taxon>
        <taxon>Chlamydomonadales</taxon>
        <taxon>Volvocaceae</taxon>
        <taxon>Pleodorina</taxon>
    </lineage>
</organism>
<dbReference type="FunFam" id="3.40.50.300:FF:000339">
    <property type="entry name" value="Uridine kinase"/>
    <property type="match status" value="1"/>
</dbReference>
<keyword evidence="7 8" id="KW-0418">Kinase</keyword>
<comment type="caution">
    <text evidence="12">The sequence shown here is derived from an EMBL/GenBank/DDBJ whole genome shotgun (WGS) entry which is preliminary data.</text>
</comment>
<dbReference type="PRINTS" id="PR00988">
    <property type="entry name" value="URIDINKINASE"/>
</dbReference>
<dbReference type="NCBIfam" id="NF004018">
    <property type="entry name" value="PRK05480.1"/>
    <property type="match status" value="1"/>
</dbReference>
<keyword evidence="6 8" id="KW-0547">Nucleotide-binding</keyword>
<dbReference type="GO" id="GO:0004849">
    <property type="term" value="F:uridine kinase activity"/>
    <property type="evidence" value="ECO:0007669"/>
    <property type="project" value="UniProtKB-EC"/>
</dbReference>
<dbReference type="Proteomes" id="UP001165080">
    <property type="component" value="Unassembled WGS sequence"/>
</dbReference>
<dbReference type="CDD" id="cd06223">
    <property type="entry name" value="PRTases_typeI"/>
    <property type="match status" value="1"/>
</dbReference>
<comment type="catalytic activity">
    <reaction evidence="8">
        <text>cytidine + ATP = CMP + ADP + H(+)</text>
        <dbReference type="Rhea" id="RHEA:24674"/>
        <dbReference type="ChEBI" id="CHEBI:15378"/>
        <dbReference type="ChEBI" id="CHEBI:17562"/>
        <dbReference type="ChEBI" id="CHEBI:30616"/>
        <dbReference type="ChEBI" id="CHEBI:60377"/>
        <dbReference type="ChEBI" id="CHEBI:456216"/>
        <dbReference type="EC" id="2.7.1.48"/>
    </reaction>
</comment>
<comment type="similarity">
    <text evidence="8">Belongs to the uridine kinase family.</text>
</comment>
<comment type="pathway">
    <text evidence="2 8">Pyrimidine metabolism; CTP biosynthesis via salvage pathway; CTP from cytidine: step 1/3.</text>
</comment>
<evidence type="ECO:0000256" key="5">
    <source>
        <dbReference type="ARBA" id="ARBA00022679"/>
    </source>
</evidence>
<evidence type="ECO:0000256" key="9">
    <source>
        <dbReference type="SAM" id="MobiDB-lite"/>
    </source>
</evidence>
<feature type="domain" description="Phosphoribosyltransferase" evidence="11">
    <location>
        <begin position="279"/>
        <end position="376"/>
    </location>
</feature>
<dbReference type="EMBL" id="BRXU01000002">
    <property type="protein sequence ID" value="GLC49136.1"/>
    <property type="molecule type" value="Genomic_DNA"/>
</dbReference>
<feature type="domain" description="Phosphoribulokinase/uridine kinase" evidence="10">
    <location>
        <begin position="64"/>
        <end position="246"/>
    </location>
</feature>
<feature type="region of interest" description="Disordered" evidence="9">
    <location>
        <begin position="392"/>
        <end position="429"/>
    </location>
</feature>
<dbReference type="InterPro" id="IPR000836">
    <property type="entry name" value="PRTase_dom"/>
</dbReference>
<evidence type="ECO:0000256" key="3">
    <source>
        <dbReference type="ARBA" id="ARBA00008173"/>
    </source>
</evidence>
<evidence type="ECO:0000313" key="13">
    <source>
        <dbReference type="Proteomes" id="UP001165080"/>
    </source>
</evidence>
<dbReference type="SUPFAM" id="SSF53271">
    <property type="entry name" value="PRTase-like"/>
    <property type="match status" value="1"/>
</dbReference>
<feature type="region of interest" description="Disordered" evidence="9">
    <location>
        <begin position="1"/>
        <end position="53"/>
    </location>
</feature>
<dbReference type="GO" id="GO:0008655">
    <property type="term" value="P:pyrimidine-containing compound salvage"/>
    <property type="evidence" value="ECO:0007669"/>
    <property type="project" value="UniProtKB-ARBA"/>
</dbReference>
<feature type="domain" description="Phosphoribosyltransferase" evidence="11">
    <location>
        <begin position="437"/>
        <end position="534"/>
    </location>
</feature>
<dbReference type="InterPro" id="IPR000764">
    <property type="entry name" value="Uridine_kinase-like"/>
</dbReference>
<dbReference type="Gene3D" id="3.40.50.300">
    <property type="entry name" value="P-loop containing nucleotide triphosphate hydrolases"/>
    <property type="match status" value="1"/>
</dbReference>
<evidence type="ECO:0000313" key="12">
    <source>
        <dbReference type="EMBL" id="GLC49136.1"/>
    </source>
</evidence>
<keyword evidence="8" id="KW-0067">ATP-binding</keyword>
<comment type="catalytic activity">
    <reaction evidence="8">
        <text>uridine + ATP = UMP + ADP + H(+)</text>
        <dbReference type="Rhea" id="RHEA:16825"/>
        <dbReference type="ChEBI" id="CHEBI:15378"/>
        <dbReference type="ChEBI" id="CHEBI:16704"/>
        <dbReference type="ChEBI" id="CHEBI:30616"/>
        <dbReference type="ChEBI" id="CHEBI:57865"/>
        <dbReference type="ChEBI" id="CHEBI:456216"/>
        <dbReference type="EC" id="2.7.1.48"/>
    </reaction>
</comment>
<evidence type="ECO:0000256" key="7">
    <source>
        <dbReference type="ARBA" id="ARBA00022777"/>
    </source>
</evidence>
<keyword evidence="5 8" id="KW-0808">Transferase</keyword>
<dbReference type="InterPro" id="IPR027417">
    <property type="entry name" value="P-loop_NTPase"/>
</dbReference>
<feature type="compositionally biased region" description="Gly residues" evidence="9">
    <location>
        <begin position="397"/>
        <end position="429"/>
    </location>
</feature>
<dbReference type="InterPro" id="IPR006083">
    <property type="entry name" value="PRK/URK"/>
</dbReference>
<dbReference type="InterPro" id="IPR029057">
    <property type="entry name" value="PRTase-like"/>
</dbReference>
<proteinExistence type="inferred from homology"/>
<dbReference type="Gene3D" id="3.40.50.2020">
    <property type="match status" value="1"/>
</dbReference>
<sequence length="536" mass="58047">MFDYHRRGGATPRRPRNEPTVGSAADSEADKEPGTSGNNRDSITRLNGGAAGRSQRRLHSGVFVIGVSGGTASGKTTVVDLIMQRLHDSCVVMLSQDSFYRCLTEEERANVSNFNFDHPDAFDKPLLLETLQKLREGRQVEVPVYDFSRHARSSEVRLTGPADVVVVEGILVLAMQEVRELCHMKVFVDTDDDLRLARRIQRDVACRGRDVAGVLRQYTEFVKPMFDQFVAPSRRHADVIIPWGKGNNLVAIDLIVEHIRTKLQQPELKRIYPNLELIPSNFQIQGMHTIIRDKNTSKEDFVFYANRLNRLVVEAGLGHLPFTETVVTTPTGHSYCGVAFARKLCGVSIIRSGEAMEAALRACCKGIKIGKILVHRCGLRAAAEAAEEEEAAAARSGSGGGSGGESGSGGGGNGSGGGGSGRGGSVGSGNGGGGSDVIYEKLPADIAERHVLLLDPLLTTGATAVKAIQILKDRGVPEERILFLTIIAAPEGIVRVCSTFPHVRLLTSEIDDRVDREDKFALVPGAGNYGDRYFCE</sequence>
<evidence type="ECO:0000256" key="1">
    <source>
        <dbReference type="ARBA" id="ARBA00004690"/>
    </source>
</evidence>
<comment type="similarity">
    <text evidence="3">In the N-terminal section; belongs to the uridine kinase family.</text>
</comment>
<keyword evidence="13" id="KW-1185">Reference proteome</keyword>
<reference evidence="12 13" key="1">
    <citation type="journal article" date="2023" name="Commun. Biol.">
        <title>Reorganization of the ancestral sex-determining regions during the evolution of trioecy in Pleodorina starrii.</title>
        <authorList>
            <person name="Takahashi K."/>
            <person name="Suzuki S."/>
            <person name="Kawai-Toyooka H."/>
            <person name="Yamamoto K."/>
            <person name="Hamaji T."/>
            <person name="Ootsuki R."/>
            <person name="Yamaguchi H."/>
            <person name="Kawachi M."/>
            <person name="Higashiyama T."/>
            <person name="Nozaki H."/>
        </authorList>
    </citation>
    <scope>NUCLEOTIDE SEQUENCE [LARGE SCALE GENOMIC DNA]</scope>
    <source>
        <strain evidence="12 13">NIES-4479</strain>
    </source>
</reference>
<accession>A0A9W6BBK0</accession>
<evidence type="ECO:0000256" key="6">
    <source>
        <dbReference type="ARBA" id="ARBA00022741"/>
    </source>
</evidence>
<comment type="pathway">
    <text evidence="1 8">Pyrimidine metabolism; UMP biosynthesis via salvage pathway; UMP from uridine: step 1/1.</text>
</comment>
<dbReference type="SUPFAM" id="SSF52540">
    <property type="entry name" value="P-loop containing nucleoside triphosphate hydrolases"/>
    <property type="match status" value="1"/>
</dbReference>
<dbReference type="NCBIfam" id="TIGR00235">
    <property type="entry name" value="udk"/>
    <property type="match status" value="1"/>
</dbReference>
<name>A0A9W6BBK0_9CHLO</name>
<evidence type="ECO:0000259" key="10">
    <source>
        <dbReference type="Pfam" id="PF00485"/>
    </source>
</evidence>
<evidence type="ECO:0000256" key="4">
    <source>
        <dbReference type="ARBA" id="ARBA00010723"/>
    </source>
</evidence>
<evidence type="ECO:0000256" key="8">
    <source>
        <dbReference type="RuleBase" id="RU003825"/>
    </source>
</evidence>
<dbReference type="Pfam" id="PF00485">
    <property type="entry name" value="PRK"/>
    <property type="match status" value="1"/>
</dbReference>
<evidence type="ECO:0000256" key="2">
    <source>
        <dbReference type="ARBA" id="ARBA00004784"/>
    </source>
</evidence>
<dbReference type="GO" id="GO:0005524">
    <property type="term" value="F:ATP binding"/>
    <property type="evidence" value="ECO:0007669"/>
    <property type="project" value="UniProtKB-KW"/>
</dbReference>
<dbReference type="AlphaFoldDB" id="A0A9W6BBK0"/>
<dbReference type="Pfam" id="PF14681">
    <property type="entry name" value="UPRTase"/>
    <property type="match status" value="2"/>
</dbReference>